<dbReference type="Proteomes" id="UP000078397">
    <property type="component" value="Unassembled WGS sequence"/>
</dbReference>
<dbReference type="STRING" id="1380566.A0A179FR21"/>
<keyword evidence="2" id="KW-1185">Reference proteome</keyword>
<dbReference type="PANTHER" id="PTHR36978:SF3">
    <property type="entry name" value="P-LOOP CONTAINING NUCLEOSIDE TRIPHOSPHATE HYDROLASE PROTEIN"/>
    <property type="match status" value="1"/>
</dbReference>
<organism evidence="1 2">
    <name type="scientific">Pochonia chlamydosporia 170</name>
    <dbReference type="NCBI Taxonomy" id="1380566"/>
    <lineage>
        <taxon>Eukaryota</taxon>
        <taxon>Fungi</taxon>
        <taxon>Dikarya</taxon>
        <taxon>Ascomycota</taxon>
        <taxon>Pezizomycotina</taxon>
        <taxon>Sordariomycetes</taxon>
        <taxon>Hypocreomycetidae</taxon>
        <taxon>Hypocreales</taxon>
        <taxon>Clavicipitaceae</taxon>
        <taxon>Pochonia</taxon>
    </lineage>
</organism>
<evidence type="ECO:0000313" key="2">
    <source>
        <dbReference type="Proteomes" id="UP000078397"/>
    </source>
</evidence>
<reference evidence="1 2" key="1">
    <citation type="journal article" date="2016" name="PLoS Pathog.">
        <title>Biosynthesis of antibiotic leucinostatins in bio-control fungus Purpureocillium lilacinum and their inhibition on phytophthora revealed by genome mining.</title>
        <authorList>
            <person name="Wang G."/>
            <person name="Liu Z."/>
            <person name="Lin R."/>
            <person name="Li E."/>
            <person name="Mao Z."/>
            <person name="Ling J."/>
            <person name="Yang Y."/>
            <person name="Yin W.B."/>
            <person name="Xie B."/>
        </authorList>
    </citation>
    <scope>NUCLEOTIDE SEQUENCE [LARGE SCALE GENOMIC DNA]</scope>
    <source>
        <strain evidence="1">170</strain>
    </source>
</reference>
<dbReference type="OrthoDB" id="408152at2759"/>
<protein>
    <submittedName>
        <fullName evidence="1">P-loop containing nucleoside triphosphate hydrolase</fullName>
    </submittedName>
</protein>
<sequence>MGGVASVPTDPSRSLKVIGAGYSRTGTLSMAMALETLLDGPVMHGGSQLLGREDAYVKLWTDIFAARHDKSRLMPLLKQATQGFVAITDAPGNCFIAELLELYPDAEVFCVRRNRENWWKSWQSVSNAAGAGFLNVFLAVVPGKRWYPKLVTQFSEQQEEKWGPMTEERMDEHNAYVKQVTPPHKFHMMQLSEGWGPLCKVLDVKVPETPFPRANDAEAVEGLASQIFVEAGSRWAVILAGVSVVGYGIWRSWGGR</sequence>
<evidence type="ECO:0000313" key="1">
    <source>
        <dbReference type="EMBL" id="OAQ67591.1"/>
    </source>
</evidence>
<dbReference type="InterPro" id="IPR040632">
    <property type="entry name" value="Sulfotransfer_4"/>
</dbReference>
<proteinExistence type="predicted"/>
<dbReference type="Pfam" id="PF17784">
    <property type="entry name" value="Sulfotransfer_4"/>
    <property type="match status" value="1"/>
</dbReference>
<dbReference type="Gene3D" id="3.40.50.300">
    <property type="entry name" value="P-loop containing nucleotide triphosphate hydrolases"/>
    <property type="match status" value="1"/>
</dbReference>
<dbReference type="RefSeq" id="XP_018144441.1">
    <property type="nucleotide sequence ID" value="XM_018283394.1"/>
</dbReference>
<dbReference type="GeneID" id="28847388"/>
<comment type="caution">
    <text evidence="1">The sequence shown here is derived from an EMBL/GenBank/DDBJ whole genome shotgun (WGS) entry which is preliminary data.</text>
</comment>
<name>A0A179FR21_METCM</name>
<dbReference type="AlphaFoldDB" id="A0A179FR21"/>
<dbReference type="InterPro" id="IPR027417">
    <property type="entry name" value="P-loop_NTPase"/>
</dbReference>
<keyword evidence="1" id="KW-0378">Hydrolase</keyword>
<dbReference type="PANTHER" id="PTHR36978">
    <property type="entry name" value="P-LOOP CONTAINING NUCLEOTIDE TRIPHOSPHATE HYDROLASE"/>
    <property type="match status" value="1"/>
</dbReference>
<dbReference type="GO" id="GO:0016787">
    <property type="term" value="F:hydrolase activity"/>
    <property type="evidence" value="ECO:0007669"/>
    <property type="project" value="UniProtKB-KW"/>
</dbReference>
<dbReference type="SUPFAM" id="SSF52540">
    <property type="entry name" value="P-loop containing nucleoside triphosphate hydrolases"/>
    <property type="match status" value="1"/>
</dbReference>
<gene>
    <name evidence="1" type="ORF">VFPPC_03966</name>
</gene>
<accession>A0A179FR21</accession>
<dbReference type="EMBL" id="LSBJ02000003">
    <property type="protein sequence ID" value="OAQ67591.1"/>
    <property type="molecule type" value="Genomic_DNA"/>
</dbReference>
<dbReference type="KEGG" id="pchm:VFPPC_03966"/>